<dbReference type="EMBL" id="CP039375">
    <property type="protein sequence ID" value="QCD64592.1"/>
    <property type="molecule type" value="Genomic_DNA"/>
</dbReference>
<dbReference type="Gene3D" id="3.40.630.30">
    <property type="match status" value="1"/>
</dbReference>
<dbReference type="RefSeq" id="WP_015764029.1">
    <property type="nucleotide sequence ID" value="NZ_CP039375.1"/>
</dbReference>
<dbReference type="PANTHER" id="PTHR43877:SF1">
    <property type="entry name" value="ACETYLTRANSFERASE"/>
    <property type="match status" value="1"/>
</dbReference>
<proteinExistence type="predicted"/>
<dbReference type="InterPro" id="IPR050832">
    <property type="entry name" value="Bact_Acetyltransf"/>
</dbReference>
<dbReference type="Pfam" id="PF00583">
    <property type="entry name" value="Acetyltransf_1"/>
    <property type="match status" value="1"/>
</dbReference>
<feature type="domain" description="N-acetyltransferase" evidence="3">
    <location>
        <begin position="1"/>
        <end position="158"/>
    </location>
</feature>
<dbReference type="GO" id="GO:0016747">
    <property type="term" value="F:acyltransferase activity, transferring groups other than amino-acyl groups"/>
    <property type="evidence" value="ECO:0007669"/>
    <property type="project" value="InterPro"/>
</dbReference>
<name>A0A4D6KBN4_9EURY</name>
<dbReference type="InterPro" id="IPR016181">
    <property type="entry name" value="Acyl_CoA_acyltransferase"/>
</dbReference>
<evidence type="ECO:0000259" key="3">
    <source>
        <dbReference type="PROSITE" id="PS51186"/>
    </source>
</evidence>
<dbReference type="SUPFAM" id="SSF55729">
    <property type="entry name" value="Acyl-CoA N-acyltransferases (Nat)"/>
    <property type="match status" value="1"/>
</dbReference>
<dbReference type="InterPro" id="IPR043854">
    <property type="entry name" value="DUF5816"/>
</dbReference>
<evidence type="ECO:0000313" key="4">
    <source>
        <dbReference type="EMBL" id="QCD64592.1"/>
    </source>
</evidence>
<accession>A0A4D6KBN4</accession>
<dbReference type="CDD" id="cd04301">
    <property type="entry name" value="NAT_SF"/>
    <property type="match status" value="1"/>
</dbReference>
<organism evidence="4 5">
    <name type="scientific">Halomicrobium mukohataei</name>
    <dbReference type="NCBI Taxonomy" id="57705"/>
    <lineage>
        <taxon>Archaea</taxon>
        <taxon>Methanobacteriati</taxon>
        <taxon>Methanobacteriota</taxon>
        <taxon>Stenosarchaea group</taxon>
        <taxon>Halobacteria</taxon>
        <taxon>Halobacteriales</taxon>
        <taxon>Haloarculaceae</taxon>
        <taxon>Halomicrobium</taxon>
    </lineage>
</organism>
<dbReference type="GeneID" id="42177802"/>
<dbReference type="OMA" id="TRWDASY"/>
<sequence length="241" mass="26480">MSIRRAASADKPAIRDVARRSLQASYSLGPHAITSAIEEWYGEERLDETLSDDGRVLLVAVEDEQVVGFSESTLAGPEIGTLLWLHVDPAYRGHGIASELFEATRTELESLGAERIHGRVLSDNADGNAFYRSKGFEPAGEESVEIDGRTYVERRYVETSPSGREPIETDGTTVFVDHDATENGSVDAFHVVYRDQAGSELYGYYCANCSTLANAMDAMGRIECDNCGNARKPTRWDAAYL</sequence>
<evidence type="ECO:0000256" key="2">
    <source>
        <dbReference type="ARBA" id="ARBA00023315"/>
    </source>
</evidence>
<dbReference type="AlphaFoldDB" id="A0A4D6KBN4"/>
<dbReference type="Proteomes" id="UP000297053">
    <property type="component" value="Chromosome"/>
</dbReference>
<gene>
    <name evidence="4" type="ORF">E5139_02655</name>
</gene>
<dbReference type="PROSITE" id="PS51186">
    <property type="entry name" value="GNAT"/>
    <property type="match status" value="1"/>
</dbReference>
<protein>
    <submittedName>
        <fullName evidence="4">N-acetyltransferase</fullName>
    </submittedName>
</protein>
<dbReference type="Pfam" id="PF19133">
    <property type="entry name" value="DUF5816"/>
    <property type="match status" value="1"/>
</dbReference>
<evidence type="ECO:0000313" key="5">
    <source>
        <dbReference type="Proteomes" id="UP000297053"/>
    </source>
</evidence>
<dbReference type="KEGG" id="halz:E5139_02655"/>
<reference evidence="4 5" key="2">
    <citation type="submission" date="2019-04" db="EMBL/GenBank/DDBJ databases">
        <authorList>
            <person name="Yang S."/>
            <person name="Wei W."/>
        </authorList>
    </citation>
    <scope>NUCLEOTIDE SEQUENCE [LARGE SCALE GENOMIC DNA]</scope>
    <source>
        <strain evidence="5">ZP60</strain>
    </source>
</reference>
<keyword evidence="1 4" id="KW-0808">Transferase</keyword>
<reference evidence="4 5" key="1">
    <citation type="submission" date="2019-04" db="EMBL/GenBank/DDBJ databases">
        <title>Complete genome sequence of Arthrobacter sp. ZXY-2 associated with effective atrazine degradation and salt adaptation.</title>
        <authorList>
            <person name="Zhao X."/>
        </authorList>
    </citation>
    <scope>NUCLEOTIDE SEQUENCE [LARGE SCALE GENOMIC DNA]</scope>
    <source>
        <strain evidence="5">ZP60</strain>
    </source>
</reference>
<keyword evidence="2" id="KW-0012">Acyltransferase</keyword>
<dbReference type="PANTHER" id="PTHR43877">
    <property type="entry name" value="AMINOALKYLPHOSPHONATE N-ACETYLTRANSFERASE-RELATED-RELATED"/>
    <property type="match status" value="1"/>
</dbReference>
<evidence type="ECO:0000256" key="1">
    <source>
        <dbReference type="ARBA" id="ARBA00022679"/>
    </source>
</evidence>
<dbReference type="InterPro" id="IPR000182">
    <property type="entry name" value="GNAT_dom"/>
</dbReference>